<protein>
    <submittedName>
        <fullName evidence="1">Uncharacterized protein</fullName>
    </submittedName>
</protein>
<proteinExistence type="predicted"/>
<dbReference type="Proteomes" id="UP000799536">
    <property type="component" value="Unassembled WGS sequence"/>
</dbReference>
<organism evidence="1 2">
    <name type="scientific">Delitschia confertaspora ATCC 74209</name>
    <dbReference type="NCBI Taxonomy" id="1513339"/>
    <lineage>
        <taxon>Eukaryota</taxon>
        <taxon>Fungi</taxon>
        <taxon>Dikarya</taxon>
        <taxon>Ascomycota</taxon>
        <taxon>Pezizomycotina</taxon>
        <taxon>Dothideomycetes</taxon>
        <taxon>Pleosporomycetidae</taxon>
        <taxon>Pleosporales</taxon>
        <taxon>Delitschiaceae</taxon>
        <taxon>Delitschia</taxon>
    </lineage>
</organism>
<dbReference type="EMBL" id="ML993915">
    <property type="protein sequence ID" value="KAF2203068.1"/>
    <property type="molecule type" value="Genomic_DNA"/>
</dbReference>
<name>A0A9P4JV23_9PLEO</name>
<evidence type="ECO:0000313" key="2">
    <source>
        <dbReference type="Proteomes" id="UP000799536"/>
    </source>
</evidence>
<dbReference type="AlphaFoldDB" id="A0A9P4JV23"/>
<sequence length="178" mass="20217">MMDHVSFTIPYCYAESVSVESSSSRCPLFPIILRHWLTRPERRLVCLDRWRCLRTLCLSCIPAARLWLPSLLPISRSFLGAAASCCTPKGPGSHQLCGLPDYGCSLFFFFFLFPLSFTYPCSPLPHPTYFLFPFVPYVFSSSSVMTTRYHDGRHGFIDDDKQTITNVGIGQTRVSVLR</sequence>
<comment type="caution">
    <text evidence="1">The sequence shown here is derived from an EMBL/GenBank/DDBJ whole genome shotgun (WGS) entry which is preliminary data.</text>
</comment>
<keyword evidence="2" id="KW-1185">Reference proteome</keyword>
<gene>
    <name evidence="1" type="ORF">GQ43DRAFT_288923</name>
</gene>
<accession>A0A9P4JV23</accession>
<evidence type="ECO:0000313" key="1">
    <source>
        <dbReference type="EMBL" id="KAF2203068.1"/>
    </source>
</evidence>
<reference evidence="1" key="1">
    <citation type="journal article" date="2020" name="Stud. Mycol.">
        <title>101 Dothideomycetes genomes: a test case for predicting lifestyles and emergence of pathogens.</title>
        <authorList>
            <person name="Haridas S."/>
            <person name="Albert R."/>
            <person name="Binder M."/>
            <person name="Bloem J."/>
            <person name="Labutti K."/>
            <person name="Salamov A."/>
            <person name="Andreopoulos B."/>
            <person name="Baker S."/>
            <person name="Barry K."/>
            <person name="Bills G."/>
            <person name="Bluhm B."/>
            <person name="Cannon C."/>
            <person name="Castanera R."/>
            <person name="Culley D."/>
            <person name="Daum C."/>
            <person name="Ezra D."/>
            <person name="Gonzalez J."/>
            <person name="Henrissat B."/>
            <person name="Kuo A."/>
            <person name="Liang C."/>
            <person name="Lipzen A."/>
            <person name="Lutzoni F."/>
            <person name="Magnuson J."/>
            <person name="Mondo S."/>
            <person name="Nolan M."/>
            <person name="Ohm R."/>
            <person name="Pangilinan J."/>
            <person name="Park H.-J."/>
            <person name="Ramirez L."/>
            <person name="Alfaro M."/>
            <person name="Sun H."/>
            <person name="Tritt A."/>
            <person name="Yoshinaga Y."/>
            <person name="Zwiers L.-H."/>
            <person name="Turgeon B."/>
            <person name="Goodwin S."/>
            <person name="Spatafora J."/>
            <person name="Crous P."/>
            <person name="Grigoriev I."/>
        </authorList>
    </citation>
    <scope>NUCLEOTIDE SEQUENCE</scope>
    <source>
        <strain evidence="1">ATCC 74209</strain>
    </source>
</reference>